<reference evidence="1" key="1">
    <citation type="submission" date="2023-03" db="EMBL/GenBank/DDBJ databases">
        <title>Chromosome-level genomes of two armyworms, Mythimna separata and Mythimna loreyi, provide insights into the biosynthesis and reception of sex pheromones.</title>
        <authorList>
            <person name="Zhao H."/>
        </authorList>
    </citation>
    <scope>NUCLEOTIDE SEQUENCE</scope>
    <source>
        <strain evidence="1">BeijingLab</strain>
    </source>
</reference>
<accession>A0ACC2R0X6</accession>
<gene>
    <name evidence="1" type="ORF">PYW08_016306</name>
</gene>
<dbReference type="EMBL" id="CM056785">
    <property type="protein sequence ID" value="KAJ8727921.1"/>
    <property type="molecule type" value="Genomic_DNA"/>
</dbReference>
<organism evidence="1 2">
    <name type="scientific">Mythimna loreyi</name>
    <dbReference type="NCBI Taxonomy" id="667449"/>
    <lineage>
        <taxon>Eukaryota</taxon>
        <taxon>Metazoa</taxon>
        <taxon>Ecdysozoa</taxon>
        <taxon>Arthropoda</taxon>
        <taxon>Hexapoda</taxon>
        <taxon>Insecta</taxon>
        <taxon>Pterygota</taxon>
        <taxon>Neoptera</taxon>
        <taxon>Endopterygota</taxon>
        <taxon>Lepidoptera</taxon>
        <taxon>Glossata</taxon>
        <taxon>Ditrysia</taxon>
        <taxon>Noctuoidea</taxon>
        <taxon>Noctuidae</taxon>
        <taxon>Noctuinae</taxon>
        <taxon>Hadenini</taxon>
        <taxon>Mythimna</taxon>
    </lineage>
</organism>
<evidence type="ECO:0000313" key="1">
    <source>
        <dbReference type="EMBL" id="KAJ8727921.1"/>
    </source>
</evidence>
<sequence>MEVNDKTIEKKSNCLIQNTINTLNHVGFMANITELDLSNKKLSSLDENVELPTNIVDLKLSHNNFIEVPRKVLELKNLKNLDLSFNFIVFFDDTPCFCHSLEYLNLSDNCLEGPPFWVWEEKPQKLEYLNLSNNKNICKTIDGYFDQLLQYKSLVKEIDVHNCNLGKYIKLMATFSQAKIVSIGYEEYNYLNVNYVDQLPCAGLEECLEVEKMNLSNTQLYHINSNIDIYQNIIELNLAQNKINSLPNEFCNLTNLQTCWLSCNKLLYLPDNIDKLVKLERLYLNDNVLCMLPHTLYELTSLKVLDVYNNNLCEGLDKINNLEELDFAQNYFEEPDDEEYLRKKEKLRINCVGRQDGRRIEKLREDSERSSDLSEDEELCALAEECAEQDAAEVQCCSPEDWDSDDYWIPQYYKPVTPPRSPWLIFVKRKMAEGNFCPMDAHPASIADIVKYEKFCNPPVIHEIEGQFDDYSEDDS</sequence>
<name>A0ACC2R0X6_9NEOP</name>
<dbReference type="Proteomes" id="UP001231649">
    <property type="component" value="Chromosome 9"/>
</dbReference>
<proteinExistence type="predicted"/>
<evidence type="ECO:0000313" key="2">
    <source>
        <dbReference type="Proteomes" id="UP001231649"/>
    </source>
</evidence>
<protein>
    <submittedName>
        <fullName evidence="1">Uncharacterized protein</fullName>
    </submittedName>
</protein>
<keyword evidence="2" id="KW-1185">Reference proteome</keyword>
<comment type="caution">
    <text evidence="1">The sequence shown here is derived from an EMBL/GenBank/DDBJ whole genome shotgun (WGS) entry which is preliminary data.</text>
</comment>